<dbReference type="GO" id="GO:0016618">
    <property type="term" value="F:hydroxypyruvate reductase [NAD(P)H] activity"/>
    <property type="evidence" value="ECO:0007669"/>
    <property type="project" value="TreeGrafter"/>
</dbReference>
<evidence type="ECO:0000256" key="3">
    <source>
        <dbReference type="ARBA" id="ARBA00023027"/>
    </source>
</evidence>
<organism evidence="7 8">
    <name type="scientific">Paenibacillus abyssi</name>
    <dbReference type="NCBI Taxonomy" id="1340531"/>
    <lineage>
        <taxon>Bacteria</taxon>
        <taxon>Bacillati</taxon>
        <taxon>Bacillota</taxon>
        <taxon>Bacilli</taxon>
        <taxon>Bacillales</taxon>
        <taxon>Paenibacillaceae</taxon>
        <taxon>Paenibacillus</taxon>
    </lineage>
</organism>
<comment type="similarity">
    <text evidence="1 4">Belongs to the D-isomer specific 2-hydroxyacid dehydrogenase family.</text>
</comment>
<feature type="domain" description="D-isomer specific 2-hydroxyacid dehydrogenase catalytic" evidence="5">
    <location>
        <begin position="46"/>
        <end position="340"/>
    </location>
</feature>
<dbReference type="GO" id="GO:0005829">
    <property type="term" value="C:cytosol"/>
    <property type="evidence" value="ECO:0007669"/>
    <property type="project" value="TreeGrafter"/>
</dbReference>
<dbReference type="Gene3D" id="3.40.50.720">
    <property type="entry name" value="NAD(P)-binding Rossmann-like Domain"/>
    <property type="match status" value="2"/>
</dbReference>
<evidence type="ECO:0000256" key="2">
    <source>
        <dbReference type="ARBA" id="ARBA00023002"/>
    </source>
</evidence>
<gene>
    <name evidence="7" type="ORF">GCM10010916_37610</name>
</gene>
<sequence>MPPVKSELCIEKGGMMNKITMLQNPSVIRRVFTSSALERLSAMAGELAVPSEPLGETPEAAEHFIRNADVVITSWASPALSQNLLDLAPNLKLVLHAAGSVKPIITDALWERRIPVISAASVLSRGVAETALGLTIMTLKNVWEVTAQTRAGNWWNNRADEVREHIREMYGVTIGVIGAGQAGRHYMELLRHFRVNILLYDPTVSVQEAAALGAQSVSLEQLMESSDVVMVLAPEIPQTYHMINEERLFMMKDDAVLINLARGSLVDEDALGKRLESGKLKVILDVTEPEPPPADHWLRKHPNVMLTGHIAGAVNNGLLSIGDFTVDELQRFYAGERLIGEIDPTRLHMLA</sequence>
<dbReference type="PANTHER" id="PTHR10996">
    <property type="entry name" value="2-HYDROXYACID DEHYDROGENASE-RELATED"/>
    <property type="match status" value="1"/>
</dbReference>
<dbReference type="SUPFAM" id="SSF52283">
    <property type="entry name" value="Formate/glycerate dehydrogenase catalytic domain-like"/>
    <property type="match status" value="1"/>
</dbReference>
<dbReference type="InterPro" id="IPR036291">
    <property type="entry name" value="NAD(P)-bd_dom_sf"/>
</dbReference>
<evidence type="ECO:0000259" key="5">
    <source>
        <dbReference type="Pfam" id="PF00389"/>
    </source>
</evidence>
<evidence type="ECO:0000259" key="6">
    <source>
        <dbReference type="Pfam" id="PF02826"/>
    </source>
</evidence>
<dbReference type="GO" id="GO:0051287">
    <property type="term" value="F:NAD binding"/>
    <property type="evidence" value="ECO:0007669"/>
    <property type="project" value="InterPro"/>
</dbReference>
<dbReference type="PANTHER" id="PTHR10996:SF178">
    <property type="entry name" value="2-HYDROXYACID DEHYDROGENASE YGL185C-RELATED"/>
    <property type="match status" value="1"/>
</dbReference>
<dbReference type="InterPro" id="IPR029753">
    <property type="entry name" value="D-isomer_DH_CS"/>
</dbReference>
<dbReference type="InterPro" id="IPR006140">
    <property type="entry name" value="D-isomer_DH_NAD-bd"/>
</dbReference>
<evidence type="ECO:0000256" key="1">
    <source>
        <dbReference type="ARBA" id="ARBA00005854"/>
    </source>
</evidence>
<dbReference type="CDD" id="cd12167">
    <property type="entry name" value="2-Hacid_dh_8"/>
    <property type="match status" value="1"/>
</dbReference>
<keyword evidence="8" id="KW-1185">Reference proteome</keyword>
<dbReference type="SUPFAM" id="SSF51735">
    <property type="entry name" value="NAD(P)-binding Rossmann-fold domains"/>
    <property type="match status" value="1"/>
</dbReference>
<comment type="caution">
    <text evidence="7">The sequence shown here is derived from an EMBL/GenBank/DDBJ whole genome shotgun (WGS) entry which is preliminary data.</text>
</comment>
<accession>A0A917LFA2</accession>
<evidence type="ECO:0000313" key="7">
    <source>
        <dbReference type="EMBL" id="GGG17225.1"/>
    </source>
</evidence>
<dbReference type="Pfam" id="PF02826">
    <property type="entry name" value="2-Hacid_dh_C"/>
    <property type="match status" value="1"/>
</dbReference>
<evidence type="ECO:0000256" key="4">
    <source>
        <dbReference type="RuleBase" id="RU003719"/>
    </source>
</evidence>
<dbReference type="InterPro" id="IPR006139">
    <property type="entry name" value="D-isomer_2_OHA_DH_cat_dom"/>
</dbReference>
<dbReference type="InterPro" id="IPR050223">
    <property type="entry name" value="D-isomer_2-hydroxyacid_DH"/>
</dbReference>
<dbReference type="Proteomes" id="UP000644756">
    <property type="component" value="Unassembled WGS sequence"/>
</dbReference>
<dbReference type="PROSITE" id="PS00671">
    <property type="entry name" value="D_2_HYDROXYACID_DH_3"/>
    <property type="match status" value="1"/>
</dbReference>
<dbReference type="Pfam" id="PF00389">
    <property type="entry name" value="2-Hacid_dh"/>
    <property type="match status" value="1"/>
</dbReference>
<evidence type="ECO:0000313" key="8">
    <source>
        <dbReference type="Proteomes" id="UP000644756"/>
    </source>
</evidence>
<keyword evidence="3" id="KW-0520">NAD</keyword>
<proteinExistence type="inferred from homology"/>
<reference evidence="7" key="2">
    <citation type="submission" date="2020-09" db="EMBL/GenBank/DDBJ databases">
        <authorList>
            <person name="Sun Q."/>
            <person name="Zhou Y."/>
        </authorList>
    </citation>
    <scope>NUCLEOTIDE SEQUENCE</scope>
    <source>
        <strain evidence="7">CGMCC 1.12987</strain>
    </source>
</reference>
<keyword evidence="2 4" id="KW-0560">Oxidoreductase</keyword>
<dbReference type="GO" id="GO:0030267">
    <property type="term" value="F:glyoxylate reductase (NADPH) activity"/>
    <property type="evidence" value="ECO:0007669"/>
    <property type="project" value="TreeGrafter"/>
</dbReference>
<dbReference type="AlphaFoldDB" id="A0A917LFA2"/>
<reference evidence="7" key="1">
    <citation type="journal article" date="2014" name="Int. J. Syst. Evol. Microbiol.">
        <title>Complete genome sequence of Corynebacterium casei LMG S-19264T (=DSM 44701T), isolated from a smear-ripened cheese.</title>
        <authorList>
            <consortium name="US DOE Joint Genome Institute (JGI-PGF)"/>
            <person name="Walter F."/>
            <person name="Albersmeier A."/>
            <person name="Kalinowski J."/>
            <person name="Ruckert C."/>
        </authorList>
    </citation>
    <scope>NUCLEOTIDE SEQUENCE</scope>
    <source>
        <strain evidence="7">CGMCC 1.12987</strain>
    </source>
</reference>
<protein>
    <submittedName>
        <fullName evidence="7">2-hydroxyacid dehydrogenase</fullName>
    </submittedName>
</protein>
<feature type="domain" description="D-isomer specific 2-hydroxyacid dehydrogenase NAD-binding" evidence="6">
    <location>
        <begin position="133"/>
        <end position="311"/>
    </location>
</feature>
<name>A0A917LFA2_9BACL</name>
<dbReference type="EMBL" id="BMGR01000013">
    <property type="protein sequence ID" value="GGG17225.1"/>
    <property type="molecule type" value="Genomic_DNA"/>
</dbReference>